<sequence length="148" mass="16245">MLTRIAERPHHLALSSPGFLDTTPNGQKFVLGTALRSASPRARSWNWLSGVAFVGTLIDGVQESDTTLSLVASQELNESSISEHDMIRKQRRDIEVIALARVLLYSVWDPNAHATFDSIAQVKQIGYATHLNSTSPEHIGEALAESRP</sequence>
<dbReference type="EMBL" id="LJBN01000131">
    <property type="protein sequence ID" value="OOQ86914.1"/>
    <property type="molecule type" value="Genomic_DNA"/>
</dbReference>
<dbReference type="AlphaFoldDB" id="A0A1S9RN22"/>
<comment type="caution">
    <text evidence="1">The sequence shown here is derived from an EMBL/GenBank/DDBJ whole genome shotgun (WGS) entry which is preliminary data.</text>
</comment>
<accession>A0A1S9RN22</accession>
<evidence type="ECO:0000313" key="1">
    <source>
        <dbReference type="EMBL" id="OOQ86914.1"/>
    </source>
</evidence>
<gene>
    <name evidence="1" type="ORF">PEBR_19156</name>
</gene>
<evidence type="ECO:0000313" key="2">
    <source>
        <dbReference type="Proteomes" id="UP000190744"/>
    </source>
</evidence>
<name>A0A1S9RN22_PENBI</name>
<reference evidence="2" key="1">
    <citation type="submission" date="2015-09" db="EMBL/GenBank/DDBJ databases">
        <authorList>
            <person name="Fill T.P."/>
            <person name="Baretta J.F."/>
            <person name="de Almeida L.G."/>
            <person name="Rocha M."/>
            <person name="de Souza D.H."/>
            <person name="Malavazi I."/>
            <person name="Cerdeira L.T."/>
            <person name="Hong H."/>
            <person name="Samborskyy M."/>
            <person name="de Vasconcelos A.T."/>
            <person name="Leadlay P."/>
            <person name="Rodrigues-Filho E."/>
        </authorList>
    </citation>
    <scope>NUCLEOTIDE SEQUENCE [LARGE SCALE GENOMIC DNA]</scope>
    <source>
        <strain evidence="2">LaBioMMi 136</strain>
    </source>
</reference>
<proteinExistence type="predicted"/>
<protein>
    <submittedName>
        <fullName evidence="1">Uncharacterized protein</fullName>
    </submittedName>
</protein>
<dbReference type="Proteomes" id="UP000190744">
    <property type="component" value="Unassembled WGS sequence"/>
</dbReference>
<organism evidence="1 2">
    <name type="scientific">Penicillium brasilianum</name>
    <dbReference type="NCBI Taxonomy" id="104259"/>
    <lineage>
        <taxon>Eukaryota</taxon>
        <taxon>Fungi</taxon>
        <taxon>Dikarya</taxon>
        <taxon>Ascomycota</taxon>
        <taxon>Pezizomycotina</taxon>
        <taxon>Eurotiomycetes</taxon>
        <taxon>Eurotiomycetidae</taxon>
        <taxon>Eurotiales</taxon>
        <taxon>Aspergillaceae</taxon>
        <taxon>Penicillium</taxon>
    </lineage>
</organism>